<dbReference type="WBParaSite" id="BTMF_0001109001-mRNA-1">
    <property type="protein sequence ID" value="BTMF_0001109001-mRNA-1"/>
    <property type="gene ID" value="BTMF_0001109001"/>
</dbReference>
<name>A0A0R3QTN8_9BILA</name>
<feature type="transmembrane region" description="Helical" evidence="2">
    <location>
        <begin position="50"/>
        <end position="73"/>
    </location>
</feature>
<feature type="compositionally biased region" description="Acidic residues" evidence="1">
    <location>
        <begin position="1"/>
        <end position="13"/>
    </location>
</feature>
<reference evidence="3 4" key="2">
    <citation type="submission" date="2018-11" db="EMBL/GenBank/DDBJ databases">
        <authorList>
            <consortium name="Pathogen Informatics"/>
        </authorList>
    </citation>
    <scope>NUCLEOTIDE SEQUENCE [LARGE SCALE GENOMIC DNA]</scope>
</reference>
<evidence type="ECO:0000256" key="2">
    <source>
        <dbReference type="SAM" id="Phobius"/>
    </source>
</evidence>
<organism evidence="5">
    <name type="scientific">Brugia timori</name>
    <dbReference type="NCBI Taxonomy" id="42155"/>
    <lineage>
        <taxon>Eukaryota</taxon>
        <taxon>Metazoa</taxon>
        <taxon>Ecdysozoa</taxon>
        <taxon>Nematoda</taxon>
        <taxon>Chromadorea</taxon>
        <taxon>Rhabditida</taxon>
        <taxon>Spirurina</taxon>
        <taxon>Spiruromorpha</taxon>
        <taxon>Filarioidea</taxon>
        <taxon>Onchocercidae</taxon>
        <taxon>Brugia</taxon>
    </lineage>
</organism>
<dbReference type="STRING" id="42155.A0A0R3QTN8"/>
<evidence type="ECO:0000256" key="1">
    <source>
        <dbReference type="SAM" id="MobiDB-lite"/>
    </source>
</evidence>
<feature type="compositionally biased region" description="Basic and acidic residues" evidence="1">
    <location>
        <begin position="14"/>
        <end position="33"/>
    </location>
</feature>
<evidence type="ECO:0000313" key="5">
    <source>
        <dbReference type="WBParaSite" id="BTMF_0001109001-mRNA-1"/>
    </source>
</evidence>
<dbReference type="EMBL" id="UZAG01016772">
    <property type="protein sequence ID" value="VDO30702.1"/>
    <property type="molecule type" value="Genomic_DNA"/>
</dbReference>
<dbReference type="Proteomes" id="UP000280834">
    <property type="component" value="Unassembled WGS sequence"/>
</dbReference>
<keyword evidence="2" id="KW-0812">Transmembrane</keyword>
<sequence length="110" mass="12207">MMDASTEDQGEFYDNEKEGGDIRNEQSFKRCGSETETGDAETTKKPKMEVLVLIAKYLAIYTAEFFSSVLSKLRERAIRKGRNEVLASGVVKLSLNSGLLVLCFASGMKQ</sequence>
<protein>
    <submittedName>
        <fullName evidence="5">CBFD_NFYB_HMF domain-containing protein</fullName>
    </submittedName>
</protein>
<dbReference type="AlphaFoldDB" id="A0A0R3QTN8"/>
<feature type="region of interest" description="Disordered" evidence="1">
    <location>
        <begin position="1"/>
        <end position="43"/>
    </location>
</feature>
<keyword evidence="4" id="KW-1185">Reference proteome</keyword>
<proteinExistence type="predicted"/>
<accession>A0A0R3QTN8</accession>
<reference evidence="5" key="1">
    <citation type="submission" date="2017-02" db="UniProtKB">
        <authorList>
            <consortium name="WormBaseParasite"/>
        </authorList>
    </citation>
    <scope>IDENTIFICATION</scope>
</reference>
<evidence type="ECO:0000313" key="4">
    <source>
        <dbReference type="Proteomes" id="UP000280834"/>
    </source>
</evidence>
<keyword evidence="2" id="KW-0472">Membrane</keyword>
<keyword evidence="2" id="KW-1133">Transmembrane helix</keyword>
<gene>
    <name evidence="3" type="ORF">BTMF_LOCUS9124</name>
</gene>
<evidence type="ECO:0000313" key="3">
    <source>
        <dbReference type="EMBL" id="VDO30702.1"/>
    </source>
</evidence>